<evidence type="ECO:0000259" key="6">
    <source>
        <dbReference type="Pfam" id="PF06441"/>
    </source>
</evidence>
<evidence type="ECO:0000256" key="3">
    <source>
        <dbReference type="ARBA" id="ARBA00022801"/>
    </source>
</evidence>
<feature type="active site" description="Proton donor" evidence="4">
    <location>
        <position position="292"/>
    </location>
</feature>
<sequence length="408" mass="44948">MPAAIHPLVIAVPDADLDDLRDRLRRTRWPEPETVGDWSQGVPLEHLRELCRYWAEDYDWRATEARLNAVPQFRTEIDGLSIHFLHARSPRPDALPLVLTHGWPGSVVEYLKVVGPLTDAGFHVVVPSLPGYGFSGKPVGPGWGIDRIADAWAQLMARLGYQRYGAAGSDWGTSVSTVLAHRDPAHLAGIHLVPPLAAPDPATFDDLTPAERAALADLERARKTEDGYSLEHSTRPQTVGYGLVDSPVALCAWIVEKFHAWSDGDALSRDDLLDNLMLYWLPGTGASSARLYWESFATVQQWFTSATPDVVRVPTGCSIFPKENPRASRRWAERRFADIRHWNELDRGGHFAAFEQPELFTAELVTFFDLVRGQGTSSGPATVGTENEPGLGPAPRTNVSSRTTPAGP</sequence>
<dbReference type="AlphaFoldDB" id="A0A010YMP9"/>
<evidence type="ECO:0000313" key="7">
    <source>
        <dbReference type="EMBL" id="EXG81500.1"/>
    </source>
</evidence>
<proteinExistence type="inferred from homology"/>
<keyword evidence="2" id="KW-0058">Aromatic hydrocarbons catabolism</keyword>
<dbReference type="PATRIC" id="fig|927661.3.peg.2578"/>
<dbReference type="HOGENOM" id="CLU_019414_0_1_11"/>
<evidence type="ECO:0000256" key="4">
    <source>
        <dbReference type="PIRSR" id="PIRSR001112-1"/>
    </source>
</evidence>
<dbReference type="PRINTS" id="PR00412">
    <property type="entry name" value="EPOXHYDRLASE"/>
</dbReference>
<dbReference type="GO" id="GO:0016746">
    <property type="term" value="F:acyltransferase activity"/>
    <property type="evidence" value="ECO:0007669"/>
    <property type="project" value="UniProtKB-KW"/>
</dbReference>
<gene>
    <name evidence="7" type="ORF">CryarDRAFT_2615</name>
</gene>
<comment type="similarity">
    <text evidence="1">Belongs to the peptidase S33 family.</text>
</comment>
<dbReference type="PIRSF" id="PIRSF001112">
    <property type="entry name" value="Epoxide_hydrolase"/>
    <property type="match status" value="1"/>
</dbReference>
<dbReference type="GO" id="GO:0097176">
    <property type="term" value="P:epoxide metabolic process"/>
    <property type="evidence" value="ECO:0007669"/>
    <property type="project" value="TreeGrafter"/>
</dbReference>
<dbReference type="GO" id="GO:0004301">
    <property type="term" value="F:epoxide hydrolase activity"/>
    <property type="evidence" value="ECO:0007669"/>
    <property type="project" value="TreeGrafter"/>
</dbReference>
<protein>
    <submittedName>
        <fullName evidence="7">Putative hydrolase or acyltransferase of alpha/beta superfamily</fullName>
    </submittedName>
</protein>
<evidence type="ECO:0000256" key="2">
    <source>
        <dbReference type="ARBA" id="ARBA00022797"/>
    </source>
</evidence>
<keyword evidence="7" id="KW-0808">Transferase</keyword>
<dbReference type="OrthoDB" id="5171248at2"/>
<feature type="region of interest" description="Disordered" evidence="5">
    <location>
        <begin position="376"/>
        <end position="408"/>
    </location>
</feature>
<dbReference type="PANTHER" id="PTHR21661:SF35">
    <property type="entry name" value="EPOXIDE HYDROLASE"/>
    <property type="match status" value="1"/>
</dbReference>
<organism evidence="7 8">
    <name type="scientific">Cryptosporangium arvum DSM 44712</name>
    <dbReference type="NCBI Taxonomy" id="927661"/>
    <lineage>
        <taxon>Bacteria</taxon>
        <taxon>Bacillati</taxon>
        <taxon>Actinomycetota</taxon>
        <taxon>Actinomycetes</taxon>
        <taxon>Cryptosporangiales</taxon>
        <taxon>Cryptosporangiaceae</taxon>
        <taxon>Cryptosporangium</taxon>
    </lineage>
</organism>
<evidence type="ECO:0000256" key="1">
    <source>
        <dbReference type="ARBA" id="ARBA00010088"/>
    </source>
</evidence>
<dbReference type="RefSeq" id="WP_084700419.1">
    <property type="nucleotide sequence ID" value="NZ_KK073874.1"/>
</dbReference>
<feature type="active site" description="Nucleophile" evidence="4">
    <location>
        <position position="170"/>
    </location>
</feature>
<dbReference type="InterPro" id="IPR016292">
    <property type="entry name" value="Epoxide_hydrolase"/>
</dbReference>
<keyword evidence="3 7" id="KW-0378">Hydrolase</keyword>
<evidence type="ECO:0000256" key="5">
    <source>
        <dbReference type="SAM" id="MobiDB-lite"/>
    </source>
</evidence>
<feature type="active site" description="Proton acceptor" evidence="4">
    <location>
        <position position="350"/>
    </location>
</feature>
<dbReference type="Pfam" id="PF06441">
    <property type="entry name" value="EHN"/>
    <property type="match status" value="1"/>
</dbReference>
<dbReference type="SUPFAM" id="SSF53474">
    <property type="entry name" value="alpha/beta-Hydrolases"/>
    <property type="match status" value="1"/>
</dbReference>
<dbReference type="EMBL" id="JFBT01000001">
    <property type="protein sequence ID" value="EXG81500.1"/>
    <property type="molecule type" value="Genomic_DNA"/>
</dbReference>
<feature type="compositionally biased region" description="Polar residues" evidence="5">
    <location>
        <begin position="397"/>
        <end position="408"/>
    </location>
</feature>
<accession>A0A010YMP9</accession>
<dbReference type="InterPro" id="IPR010497">
    <property type="entry name" value="Epoxide_hydro_N"/>
</dbReference>
<dbReference type="InterPro" id="IPR000639">
    <property type="entry name" value="Epox_hydrolase-like"/>
</dbReference>
<evidence type="ECO:0000313" key="8">
    <source>
        <dbReference type="Proteomes" id="UP000021053"/>
    </source>
</evidence>
<keyword evidence="7" id="KW-0012">Acyltransferase</keyword>
<dbReference type="PANTHER" id="PTHR21661">
    <property type="entry name" value="EPOXIDE HYDROLASE 1-RELATED"/>
    <property type="match status" value="1"/>
</dbReference>
<reference evidence="7 8" key="1">
    <citation type="submission" date="2013-07" db="EMBL/GenBank/DDBJ databases">
        <authorList>
            <consortium name="DOE Joint Genome Institute"/>
            <person name="Eisen J."/>
            <person name="Huntemann M."/>
            <person name="Han J."/>
            <person name="Chen A."/>
            <person name="Kyrpides N."/>
            <person name="Mavromatis K."/>
            <person name="Markowitz V."/>
            <person name="Palaniappan K."/>
            <person name="Ivanova N."/>
            <person name="Schaumberg A."/>
            <person name="Pati A."/>
            <person name="Liolios K."/>
            <person name="Nordberg H.P."/>
            <person name="Cantor M.N."/>
            <person name="Hua S.X."/>
            <person name="Woyke T."/>
        </authorList>
    </citation>
    <scope>NUCLEOTIDE SEQUENCE [LARGE SCALE GENOMIC DNA]</scope>
    <source>
        <strain evidence="7 8">DSM 44712</strain>
    </source>
</reference>
<dbReference type="InterPro" id="IPR029058">
    <property type="entry name" value="AB_hydrolase_fold"/>
</dbReference>
<name>A0A010YMP9_9ACTN</name>
<keyword evidence="8" id="KW-1185">Reference proteome</keyword>
<dbReference type="Proteomes" id="UP000021053">
    <property type="component" value="Unassembled WGS sequence"/>
</dbReference>
<dbReference type="Gene3D" id="3.40.50.1820">
    <property type="entry name" value="alpha/beta hydrolase"/>
    <property type="match status" value="1"/>
</dbReference>
<feature type="domain" description="Epoxide hydrolase N-terminal" evidence="6">
    <location>
        <begin position="5"/>
        <end position="110"/>
    </location>
</feature>
<comment type="caution">
    <text evidence="7">The sequence shown here is derived from an EMBL/GenBank/DDBJ whole genome shotgun (WGS) entry which is preliminary data.</text>
</comment>